<evidence type="ECO:0000256" key="1">
    <source>
        <dbReference type="ARBA" id="ARBA00004370"/>
    </source>
</evidence>
<feature type="transmembrane region" description="Helical" evidence="4">
    <location>
        <begin position="111"/>
        <end position="129"/>
    </location>
</feature>
<dbReference type="RefSeq" id="WP_394830956.1">
    <property type="nucleotide sequence ID" value="NZ_CP089929.1"/>
</dbReference>
<accession>A0ABZ2KTF6</accession>
<feature type="domain" description="Peptidase M56" evidence="6">
    <location>
        <begin position="94"/>
        <end position="294"/>
    </location>
</feature>
<dbReference type="SUPFAM" id="SSF56601">
    <property type="entry name" value="beta-lactamase/transpeptidase-like"/>
    <property type="match status" value="1"/>
</dbReference>
<evidence type="ECO:0000313" key="7">
    <source>
        <dbReference type="EMBL" id="WXB01345.1"/>
    </source>
</evidence>
<dbReference type="InterPro" id="IPR050515">
    <property type="entry name" value="Beta-lactam/transpept"/>
</dbReference>
<sequence length="617" mass="63905">MSSGFFAANVLRAAVLLGLALGAMPLLRGASAATRRLVLALALGGVLLVPGVSAITPVWHVETPASVLRGVVIVDPAPADDPATPAEVANAHPAAVRHEAAWLDPARALGGLWALGALAVLARLGVGLVRTRAIVRRAAASPAWSRTMARAQASMGVRADVRVTEELDAPAVTGVFASVVLVPGGSEAWSEERRLAVLLHELAHVRQRDCLVHAMAQLACAVHWFDPLVWMAVRRLRVERELAADDAVLVAGTRASAYAEDLLAIAGAGASRHAPSFALGMAERSQLVARVTAIVAAARARRPPSRFRAGILAGSVAASVVAVAAAAPAPSSLDPALQAIADEELERTMAEWHAQGGTVLVLDPATGEILANAARSERGSNVPGSTFKAITLAAALDEGVLSADERVDCSHHDGGIYDGDSHGVLSVPEMLAVSSNIGMAKVYDRLGAEHLARWMHTFHFDVPAPSERGAAMAVGGAGTATPLQLAAAYAALANDGVYIPPTSTRRKEPAPREAIVRPETAHTVLSLLEQAVSHPRATGKLARIEGVAVAGKTGTSEWTRPDGTRVTYASFVGVVPAHAPRAVILAGIEQPGEGGSGGKVAAPLFARVASRWLRTAR</sequence>
<evidence type="ECO:0000256" key="3">
    <source>
        <dbReference type="ARBA" id="ARBA00023136"/>
    </source>
</evidence>
<dbReference type="EMBL" id="CP089983">
    <property type="protein sequence ID" value="WXB01345.1"/>
    <property type="molecule type" value="Genomic_DNA"/>
</dbReference>
<keyword evidence="4" id="KW-1133">Transmembrane helix</keyword>
<organism evidence="7 8">
    <name type="scientific">Pendulispora rubella</name>
    <dbReference type="NCBI Taxonomy" id="2741070"/>
    <lineage>
        <taxon>Bacteria</taxon>
        <taxon>Pseudomonadati</taxon>
        <taxon>Myxococcota</taxon>
        <taxon>Myxococcia</taxon>
        <taxon>Myxococcales</taxon>
        <taxon>Sorangiineae</taxon>
        <taxon>Pendulisporaceae</taxon>
        <taxon>Pendulispora</taxon>
    </lineage>
</organism>
<feature type="transmembrane region" description="Helical" evidence="4">
    <location>
        <begin position="6"/>
        <end position="27"/>
    </location>
</feature>
<reference evidence="7" key="1">
    <citation type="submission" date="2021-12" db="EMBL/GenBank/DDBJ databases">
        <title>Discovery of the Pendulisporaceae a myxobacterial family with distinct sporulation behavior and unique specialized metabolism.</title>
        <authorList>
            <person name="Garcia R."/>
            <person name="Popoff A."/>
            <person name="Bader C.D."/>
            <person name="Loehr J."/>
            <person name="Walesch S."/>
            <person name="Walt C."/>
            <person name="Boldt J."/>
            <person name="Bunk B."/>
            <person name="Haeckl F.J.F.P.J."/>
            <person name="Gunesch A.P."/>
            <person name="Birkelbach J."/>
            <person name="Nuebel U."/>
            <person name="Pietschmann T."/>
            <person name="Bach T."/>
            <person name="Mueller R."/>
        </authorList>
    </citation>
    <scope>NUCLEOTIDE SEQUENCE</scope>
    <source>
        <strain evidence="7">MSr11367</strain>
    </source>
</reference>
<comment type="subcellular location">
    <subcellularLocation>
        <location evidence="1">Membrane</location>
    </subcellularLocation>
</comment>
<dbReference type="CDD" id="cd07341">
    <property type="entry name" value="M56_BlaR1_MecR1_like"/>
    <property type="match status" value="1"/>
</dbReference>
<comment type="similarity">
    <text evidence="2">Belongs to the peptidase M56 family.</text>
</comment>
<dbReference type="Pfam" id="PF00905">
    <property type="entry name" value="Transpeptidase"/>
    <property type="match status" value="1"/>
</dbReference>
<keyword evidence="7" id="KW-0378">Hydrolase</keyword>
<dbReference type="Proteomes" id="UP001374803">
    <property type="component" value="Chromosome"/>
</dbReference>
<keyword evidence="4" id="KW-0812">Transmembrane</keyword>
<evidence type="ECO:0000259" key="5">
    <source>
        <dbReference type="Pfam" id="PF00905"/>
    </source>
</evidence>
<evidence type="ECO:0000256" key="4">
    <source>
        <dbReference type="SAM" id="Phobius"/>
    </source>
</evidence>
<dbReference type="GO" id="GO:0016787">
    <property type="term" value="F:hydrolase activity"/>
    <property type="evidence" value="ECO:0007669"/>
    <property type="project" value="UniProtKB-KW"/>
</dbReference>
<feature type="transmembrane region" description="Helical" evidence="4">
    <location>
        <begin position="39"/>
        <end position="59"/>
    </location>
</feature>
<dbReference type="PANTHER" id="PTHR30627:SF1">
    <property type="entry name" value="PEPTIDOGLYCAN D,D-TRANSPEPTIDASE FTSI"/>
    <property type="match status" value="1"/>
</dbReference>
<feature type="transmembrane region" description="Helical" evidence="4">
    <location>
        <begin position="309"/>
        <end position="329"/>
    </location>
</feature>
<name>A0ABZ2KTF6_9BACT</name>
<dbReference type="InterPro" id="IPR012338">
    <property type="entry name" value="Beta-lactam/transpept-like"/>
</dbReference>
<dbReference type="Pfam" id="PF05569">
    <property type="entry name" value="Peptidase_M56"/>
    <property type="match status" value="1"/>
</dbReference>
<dbReference type="Gene3D" id="3.40.710.10">
    <property type="entry name" value="DD-peptidase/beta-lactamase superfamily"/>
    <property type="match status" value="1"/>
</dbReference>
<evidence type="ECO:0000313" key="8">
    <source>
        <dbReference type="Proteomes" id="UP001374803"/>
    </source>
</evidence>
<evidence type="ECO:0000256" key="2">
    <source>
        <dbReference type="ARBA" id="ARBA00011075"/>
    </source>
</evidence>
<dbReference type="InterPro" id="IPR001460">
    <property type="entry name" value="PCN-bd_Tpept"/>
</dbReference>
<protein>
    <submittedName>
        <fullName evidence="7">Serine hydrolase</fullName>
    </submittedName>
</protein>
<keyword evidence="3 4" id="KW-0472">Membrane</keyword>
<feature type="domain" description="Penicillin-binding protein transpeptidase" evidence="5">
    <location>
        <begin position="357"/>
        <end position="608"/>
    </location>
</feature>
<dbReference type="PANTHER" id="PTHR30627">
    <property type="entry name" value="PEPTIDOGLYCAN D,D-TRANSPEPTIDASE"/>
    <property type="match status" value="1"/>
</dbReference>
<keyword evidence="8" id="KW-1185">Reference proteome</keyword>
<evidence type="ECO:0000259" key="6">
    <source>
        <dbReference type="Pfam" id="PF05569"/>
    </source>
</evidence>
<gene>
    <name evidence="7" type="ORF">LVJ94_31055</name>
</gene>
<dbReference type="InterPro" id="IPR008756">
    <property type="entry name" value="Peptidase_M56"/>
</dbReference>
<proteinExistence type="inferred from homology"/>